<feature type="region of interest" description="Disordered" evidence="1">
    <location>
        <begin position="147"/>
        <end position="173"/>
    </location>
</feature>
<proteinExistence type="predicted"/>
<name>A0A9P4IWI0_9PEZI</name>
<dbReference type="InterPro" id="IPR008928">
    <property type="entry name" value="6-hairpin_glycosidase_sf"/>
</dbReference>
<dbReference type="AlphaFoldDB" id="A0A9P4IWI0"/>
<dbReference type="Proteomes" id="UP000799439">
    <property type="component" value="Unassembled WGS sequence"/>
</dbReference>
<evidence type="ECO:0000313" key="3">
    <source>
        <dbReference type="Proteomes" id="UP000799439"/>
    </source>
</evidence>
<evidence type="ECO:0000256" key="1">
    <source>
        <dbReference type="SAM" id="MobiDB-lite"/>
    </source>
</evidence>
<dbReference type="EMBL" id="ML996088">
    <property type="protein sequence ID" value="KAF2150931.1"/>
    <property type="molecule type" value="Genomic_DNA"/>
</dbReference>
<gene>
    <name evidence="2" type="ORF">K461DRAFT_228040</name>
</gene>
<dbReference type="SUPFAM" id="SSF48208">
    <property type="entry name" value="Six-hairpin glycosidases"/>
    <property type="match status" value="1"/>
</dbReference>
<dbReference type="OrthoDB" id="7771656at2759"/>
<comment type="caution">
    <text evidence="2">The sequence shown here is derived from an EMBL/GenBank/DDBJ whole genome shotgun (WGS) entry which is preliminary data.</text>
</comment>
<dbReference type="GO" id="GO:0016787">
    <property type="term" value="F:hydrolase activity"/>
    <property type="evidence" value="ECO:0007669"/>
    <property type="project" value="UniProtKB-KW"/>
</dbReference>
<dbReference type="Gene3D" id="1.50.10.10">
    <property type="match status" value="1"/>
</dbReference>
<feature type="region of interest" description="Disordered" evidence="1">
    <location>
        <begin position="38"/>
        <end position="130"/>
    </location>
</feature>
<dbReference type="PANTHER" id="PTHR31047">
    <property type="entry name" value="MEIOTICALLY UP-REGULATED GENE 157 PROTEIN"/>
    <property type="match status" value="1"/>
</dbReference>
<organism evidence="2 3">
    <name type="scientific">Myriangium duriaei CBS 260.36</name>
    <dbReference type="NCBI Taxonomy" id="1168546"/>
    <lineage>
        <taxon>Eukaryota</taxon>
        <taxon>Fungi</taxon>
        <taxon>Dikarya</taxon>
        <taxon>Ascomycota</taxon>
        <taxon>Pezizomycotina</taxon>
        <taxon>Dothideomycetes</taxon>
        <taxon>Dothideomycetidae</taxon>
        <taxon>Myriangiales</taxon>
        <taxon>Myriangiaceae</taxon>
        <taxon>Myriangium</taxon>
    </lineage>
</organism>
<dbReference type="InterPro" id="IPR012341">
    <property type="entry name" value="6hp_glycosidase-like_sf"/>
</dbReference>
<dbReference type="PANTHER" id="PTHR31047:SF1">
    <property type="entry name" value="DUF1237 DOMAIN-CONTAINING PROTEIN"/>
    <property type="match status" value="1"/>
</dbReference>
<evidence type="ECO:0000313" key="2">
    <source>
        <dbReference type="EMBL" id="KAF2150931.1"/>
    </source>
</evidence>
<protein>
    <submittedName>
        <fullName evidence="2">Glycoside hydrolase family 125 protein</fullName>
    </submittedName>
</protein>
<sequence length="634" mass="69498">MRARSIVAQAVPAVGLIILLLFFLKQTSYVSTAVVSPHSEPDVAQAPPHRPAPLSDEEADDAPPAATTPVRSPPPTLDEETQPAIPSAVVPGHNTYETTNEESEHRFPASSIPAPAHGSHHSADEDLPQLDSLGATAPRVRECPDFMSSSRQKHEPLSSGHYKLSAQRPPPECRSFNSSAAEDVITRYKSIIKDPDLYRLFENTFPNTIDTAIKWRGVSADNDQEELAFVITGDIEAMWLRDSADQIQAFRSLLNPGSFATDEIASLFRGVINLQARYIIAEPFCNAFLPPVESGIHASTGNSGCSVTPHYDASVVFTCNFELDSLAGFLQLSTDYFIGTGDVEFFAKFNWIKAVQMILKTAETMMQGSYAEDGSVLMEPYTFSCPTHSFTGTLGNGGRANPVNRTGLVRSPFRPSDDSGIFQFLIPANMMFAQYLETCSKIMAKLSDAPEGLSEEMSDMATSIKEAIDQYAIFPGPTGDIYAYEVDGFGGRIFMDDANIPSLLAAPFFGYLDKDDKLYQNTRDFVLSSRNPWYATGKVISTVGSPHIKPGAAWPMAKIVELLTTDHDDDIVAGLQQLVSSTNGLGLIHESVNVKTDGDWTRQWFSWANGLFGQMIVDLEKRKPHLLARSYQPE</sequence>
<keyword evidence="2" id="KW-0378">Hydrolase</keyword>
<dbReference type="InterPro" id="IPR008313">
    <property type="entry name" value="GH125"/>
</dbReference>
<accession>A0A9P4IWI0</accession>
<dbReference type="SMART" id="SM01149">
    <property type="entry name" value="DUF1237"/>
    <property type="match status" value="1"/>
</dbReference>
<reference evidence="2" key="1">
    <citation type="journal article" date="2020" name="Stud. Mycol.">
        <title>101 Dothideomycetes genomes: a test case for predicting lifestyles and emergence of pathogens.</title>
        <authorList>
            <person name="Haridas S."/>
            <person name="Albert R."/>
            <person name="Binder M."/>
            <person name="Bloem J."/>
            <person name="Labutti K."/>
            <person name="Salamov A."/>
            <person name="Andreopoulos B."/>
            <person name="Baker S."/>
            <person name="Barry K."/>
            <person name="Bills G."/>
            <person name="Bluhm B."/>
            <person name="Cannon C."/>
            <person name="Castanera R."/>
            <person name="Culley D."/>
            <person name="Daum C."/>
            <person name="Ezra D."/>
            <person name="Gonzalez J."/>
            <person name="Henrissat B."/>
            <person name="Kuo A."/>
            <person name="Liang C."/>
            <person name="Lipzen A."/>
            <person name="Lutzoni F."/>
            <person name="Magnuson J."/>
            <person name="Mondo S."/>
            <person name="Nolan M."/>
            <person name="Ohm R."/>
            <person name="Pangilinan J."/>
            <person name="Park H.-J."/>
            <person name="Ramirez L."/>
            <person name="Alfaro M."/>
            <person name="Sun H."/>
            <person name="Tritt A."/>
            <person name="Yoshinaga Y."/>
            <person name="Zwiers L.-H."/>
            <person name="Turgeon B."/>
            <person name="Goodwin S."/>
            <person name="Spatafora J."/>
            <person name="Crous P."/>
            <person name="Grigoriev I."/>
        </authorList>
    </citation>
    <scope>NUCLEOTIDE SEQUENCE</scope>
    <source>
        <strain evidence="2">CBS 260.36</strain>
    </source>
</reference>
<dbReference type="Pfam" id="PF06824">
    <property type="entry name" value="Glyco_hydro_125"/>
    <property type="match status" value="1"/>
</dbReference>
<keyword evidence="3" id="KW-1185">Reference proteome</keyword>
<dbReference type="GO" id="GO:0005975">
    <property type="term" value="P:carbohydrate metabolic process"/>
    <property type="evidence" value="ECO:0007669"/>
    <property type="project" value="InterPro"/>
</dbReference>